<feature type="domain" description="Toxin VasX N-terminal region" evidence="1">
    <location>
        <begin position="11"/>
        <end position="168"/>
    </location>
</feature>
<evidence type="ECO:0000259" key="1">
    <source>
        <dbReference type="Pfam" id="PF20249"/>
    </source>
</evidence>
<dbReference type="EMBL" id="JUGD01000017">
    <property type="protein sequence ID" value="RAM63864.1"/>
    <property type="molecule type" value="Genomic_DNA"/>
</dbReference>
<name>A0ABX9C0K0_9BURK</name>
<gene>
    <name evidence="2" type="ORF">RB24_15375</name>
</gene>
<dbReference type="InterPro" id="IPR048126">
    <property type="entry name" value="Toxin_VasX"/>
</dbReference>
<comment type="caution">
    <text evidence="2">The sequence shown here is derived from an EMBL/GenBank/DDBJ whole genome shotgun (WGS) entry which is preliminary data.</text>
</comment>
<accession>A0ABX9C0K0</accession>
<dbReference type="Proteomes" id="UP000248631">
    <property type="component" value="Unassembled WGS sequence"/>
</dbReference>
<dbReference type="CDD" id="cd20707">
    <property type="entry name" value="MIX_III"/>
    <property type="match status" value="1"/>
</dbReference>
<evidence type="ECO:0000313" key="3">
    <source>
        <dbReference type="Proteomes" id="UP000248631"/>
    </source>
</evidence>
<reference evidence="2 3" key="1">
    <citation type="submission" date="2014-12" db="EMBL/GenBank/DDBJ databases">
        <title>Complete genome sequence of Herbaspirillum rubrisubalbicans Os38.</title>
        <authorList>
            <person name="Chen M."/>
            <person name="An Q."/>
        </authorList>
    </citation>
    <scope>NUCLEOTIDE SEQUENCE [LARGE SCALE GENOMIC DNA]</scope>
    <source>
        <strain evidence="2 3">Os38</strain>
    </source>
</reference>
<dbReference type="Pfam" id="PF20249">
    <property type="entry name" value="VasX_N"/>
    <property type="match status" value="1"/>
</dbReference>
<proteinExistence type="predicted"/>
<keyword evidence="3" id="KW-1185">Reference proteome</keyword>
<organism evidence="2 3">
    <name type="scientific">Herbaspirillum rubrisubalbicans</name>
    <dbReference type="NCBI Taxonomy" id="80842"/>
    <lineage>
        <taxon>Bacteria</taxon>
        <taxon>Pseudomonadati</taxon>
        <taxon>Pseudomonadota</taxon>
        <taxon>Betaproteobacteria</taxon>
        <taxon>Burkholderiales</taxon>
        <taxon>Oxalobacteraceae</taxon>
        <taxon>Herbaspirillum</taxon>
    </lineage>
</organism>
<dbReference type="InterPro" id="IPR046864">
    <property type="entry name" value="VasX_N"/>
</dbReference>
<protein>
    <recommendedName>
        <fullName evidence="1">Toxin VasX N-terminal region domain-containing protein</fullName>
    </recommendedName>
</protein>
<sequence length="795" mass="89636">MACTNPQNPSCPNCNKSGLAILPVRYCVVPKEVDAFVPAPLGNKVLTVPLRNHNYALRTLRQGFLYLFHEKHPSGSHIKWEVYAVSEAGTLWKMPSASAIRLVSEEPQCARNGHNLPASVITIEEPQHCKRVWLAFSEHIWSAETLADFERDVKLRDRRMQCLEPATWIAVGGYRHGLAASKRNIEQILEYRPRYDAGTLNRRGMRNISKPAKDGSYFKEVLARESTVHISYARPDQSETVASLMQQIGKQTKGKDHPPMIMGLWDAVGIVHELNGYRNDVVGWSEKYMDELEQQVSAMMTIDGLREVLGERAAQFQEEVQQAQPIRQPDTEPIRAGAATRPTQERQKLEEICDLIDDLRMTDISPRVIDPDHLLHRVNRLPEPQRSEELAKARLKADELVRARGRAGRKNVAYARAGAWKKYESRLDKPLLEKFKKNYQAFQDEVARIAEERTEDLVLWLESKSLLDAFSEFHGKNVHDGMVFDDQVGRALFGMNHSLVGQRKIAAWVDDMQATESNLLWRAMALNQVDAMRELDTYLKEASAHNDKRVLASSLGWDTVFQKSLKSVADVYKKANSLYVANDKAASAKGSMAFDVALKAYPTRGIDRQIMTTGDAIMRRFRINSALDYGGEKMIQHLLSIRALVDPADSLQLIRVQSKEEGIARQQTMERLRTARTFLMEDTPEMRTVQAEKLRAAWEGFKNSGTHTNAVKDIRLNLLVMFIEGGNFAKMMGEVLKKNDRKSWLALAASGMTITAGLFDITATLVKGIAQDAAGDFDKGASLWSYQRLKLAGGC</sequence>
<dbReference type="RefSeq" id="WP_181464910.1">
    <property type="nucleotide sequence ID" value="NZ_JUGD01000017.1"/>
</dbReference>
<dbReference type="NCBIfam" id="NF041559">
    <property type="entry name" value="BTH_I2691_fam"/>
    <property type="match status" value="1"/>
</dbReference>
<evidence type="ECO:0000313" key="2">
    <source>
        <dbReference type="EMBL" id="RAM63864.1"/>
    </source>
</evidence>